<evidence type="ECO:0000259" key="2">
    <source>
        <dbReference type="Pfam" id="PF01557"/>
    </source>
</evidence>
<accession>A0ABN0G4H8</accession>
<gene>
    <name evidence="3" type="ORF">A33K_16727</name>
</gene>
<proteinExistence type="predicted"/>
<dbReference type="GO" id="GO:0016853">
    <property type="term" value="F:isomerase activity"/>
    <property type="evidence" value="ECO:0007669"/>
    <property type="project" value="UniProtKB-KW"/>
</dbReference>
<dbReference type="PANTHER" id="PTHR11820">
    <property type="entry name" value="ACYLPYRUVASE"/>
    <property type="match status" value="1"/>
</dbReference>
<sequence>MNRMELSLVERGARVATVPIGAVYGALLNDRGALAALGDAVHAPPYSQPPRAPVLYVKPANTHAGDGAAVVVPAGVDALEIGASVGVVFARRTTRVPAEQALDFVEGFTLASDVSIPHPDYYRPAVRFKCRDGFCPLGPAIVARASIRDADALVVTVRVDGERRYEASTANLIRPVARLIADVSAFMSFDAGDVLLVGVGPNAPRAAAGSAIEIDAPGIGTLRHTLIAEGAR</sequence>
<evidence type="ECO:0000313" key="4">
    <source>
        <dbReference type="Proteomes" id="UP000004682"/>
    </source>
</evidence>
<keyword evidence="3" id="KW-0413">Isomerase</keyword>
<dbReference type="Pfam" id="PF01557">
    <property type="entry name" value="FAA_hydrolase"/>
    <property type="match status" value="1"/>
</dbReference>
<keyword evidence="1" id="KW-0479">Metal-binding</keyword>
<evidence type="ECO:0000256" key="1">
    <source>
        <dbReference type="ARBA" id="ARBA00022723"/>
    </source>
</evidence>
<protein>
    <submittedName>
        <fullName evidence="3">4-hydroxyphenylacetate degradation bifunctional isomerase/decarboxylase, subunit A</fullName>
    </submittedName>
</protein>
<dbReference type="InterPro" id="IPR011234">
    <property type="entry name" value="Fumarylacetoacetase-like_C"/>
</dbReference>
<feature type="domain" description="Fumarylacetoacetase-like C-terminal" evidence="2">
    <location>
        <begin position="23"/>
        <end position="226"/>
    </location>
</feature>
<organism evidence="3 4">
    <name type="scientific">Burkholderia humptydooensis MSMB43</name>
    <dbReference type="NCBI Taxonomy" id="441157"/>
    <lineage>
        <taxon>Bacteria</taxon>
        <taxon>Pseudomonadati</taxon>
        <taxon>Pseudomonadota</taxon>
        <taxon>Betaproteobacteria</taxon>
        <taxon>Burkholderiales</taxon>
        <taxon>Burkholderiaceae</taxon>
        <taxon>Burkholderia</taxon>
        <taxon>pseudomallei group</taxon>
    </lineage>
</organism>
<dbReference type="PANTHER" id="PTHR11820:SF114">
    <property type="entry name" value="4-HYDROXYPHENYLACETATE CATABOLISM PROTEIN"/>
    <property type="match status" value="1"/>
</dbReference>
<evidence type="ECO:0000313" key="3">
    <source>
        <dbReference type="EMBL" id="EIP87124.1"/>
    </source>
</evidence>
<dbReference type="Proteomes" id="UP000004682">
    <property type="component" value="Unassembled WGS sequence"/>
</dbReference>
<reference evidence="4" key="1">
    <citation type="journal article" date="2012" name="J. Bacteriol.">
        <title>Revised Genome Sequence of Burkholderia thailandensis MSMB43 with Improved Annotation.</title>
        <authorList>
            <person name="Zhuo Y."/>
            <person name="Liu L."/>
            <person name="Wang Q."/>
            <person name="Liu X."/>
            <person name="Ren B."/>
            <person name="Liu M."/>
            <person name="Ni P."/>
            <person name="Cheng Y.Q."/>
            <person name="Zhang L."/>
        </authorList>
    </citation>
    <scope>NUCLEOTIDE SEQUENCE [LARGE SCALE GENOMIC DNA]</scope>
    <source>
        <strain evidence="4">MSMB43</strain>
    </source>
</reference>
<dbReference type="EMBL" id="JH692064">
    <property type="protein sequence ID" value="EIP87124.1"/>
    <property type="molecule type" value="Genomic_DNA"/>
</dbReference>
<dbReference type="SUPFAM" id="SSF56529">
    <property type="entry name" value="FAH"/>
    <property type="match status" value="1"/>
</dbReference>
<dbReference type="Gene3D" id="3.90.850.10">
    <property type="entry name" value="Fumarylacetoacetase-like, C-terminal domain"/>
    <property type="match status" value="1"/>
</dbReference>
<dbReference type="NCBIfam" id="TIGR02305">
    <property type="entry name" value="HpaG-N-term"/>
    <property type="match status" value="1"/>
</dbReference>
<name>A0ABN0G4H8_9BURK</name>
<dbReference type="InterPro" id="IPR036663">
    <property type="entry name" value="Fumarylacetoacetase_C_sf"/>
</dbReference>
<dbReference type="InterPro" id="IPR012686">
    <property type="entry name" value="HPA_isomer/decarb_N"/>
</dbReference>
<keyword evidence="4" id="KW-1185">Reference proteome</keyword>